<dbReference type="InterPro" id="IPR006104">
    <property type="entry name" value="Glyco_hydro_2_N"/>
</dbReference>
<reference evidence="10" key="1">
    <citation type="submission" date="2016-10" db="EMBL/GenBank/DDBJ databases">
        <authorList>
            <person name="Varghese N."/>
            <person name="Submissions S."/>
        </authorList>
    </citation>
    <scope>NUCLEOTIDE SEQUENCE [LARGE SCALE GENOMIC DNA]</scope>
    <source>
        <strain evidence="10">DSM 20406</strain>
    </source>
</reference>
<dbReference type="EMBL" id="FNYK01000004">
    <property type="protein sequence ID" value="SEI44792.1"/>
    <property type="molecule type" value="Genomic_DNA"/>
</dbReference>
<dbReference type="Proteomes" id="UP000183028">
    <property type="component" value="Unassembled WGS sequence"/>
</dbReference>
<comment type="similarity">
    <text evidence="2 7">Belongs to the glycosyl hydrolase 2 family.</text>
</comment>
<dbReference type="SMART" id="SM01038">
    <property type="entry name" value="Bgal_small_N"/>
    <property type="match status" value="1"/>
</dbReference>
<dbReference type="STRING" id="322505.SAMN04487836_10238"/>
<name>A0A1H6R0M8_9FIRM</name>
<dbReference type="InterPro" id="IPR006103">
    <property type="entry name" value="Glyco_hydro_2_cat"/>
</dbReference>
<evidence type="ECO:0000313" key="9">
    <source>
        <dbReference type="EMBL" id="SEI44792.1"/>
    </source>
</evidence>
<evidence type="ECO:0000256" key="7">
    <source>
        <dbReference type="RuleBase" id="RU361154"/>
    </source>
</evidence>
<dbReference type="InterPro" id="IPR006102">
    <property type="entry name" value="Ig-like_GH2"/>
</dbReference>
<dbReference type="SUPFAM" id="SSF74650">
    <property type="entry name" value="Galactose mutarotase-like"/>
    <property type="match status" value="1"/>
</dbReference>
<dbReference type="SUPFAM" id="SSF49785">
    <property type="entry name" value="Galactose-binding domain-like"/>
    <property type="match status" value="1"/>
</dbReference>
<evidence type="ECO:0000259" key="8">
    <source>
        <dbReference type="SMART" id="SM01038"/>
    </source>
</evidence>
<dbReference type="Pfam" id="PF16353">
    <property type="entry name" value="LacZ_4"/>
    <property type="match status" value="1"/>
</dbReference>
<dbReference type="eggNOG" id="COG3250">
    <property type="taxonomic scope" value="Bacteria"/>
</dbReference>
<dbReference type="InterPro" id="IPR008979">
    <property type="entry name" value="Galactose-bd-like_sf"/>
</dbReference>
<dbReference type="SUPFAM" id="SSF49303">
    <property type="entry name" value="beta-Galactosidase/glucuronidase domain"/>
    <property type="match status" value="2"/>
</dbReference>
<dbReference type="Pfam" id="PF02836">
    <property type="entry name" value="Glyco_hydro_2_C"/>
    <property type="match status" value="1"/>
</dbReference>
<dbReference type="Gene3D" id="2.60.120.260">
    <property type="entry name" value="Galactose-binding domain-like"/>
    <property type="match status" value="1"/>
</dbReference>
<dbReference type="PROSITE" id="PS00719">
    <property type="entry name" value="GLYCOSYL_HYDROL_F2_1"/>
    <property type="match status" value="1"/>
</dbReference>
<accession>A0A1H6R0M8</accession>
<evidence type="ECO:0000256" key="3">
    <source>
        <dbReference type="ARBA" id="ARBA00012756"/>
    </source>
</evidence>
<dbReference type="GO" id="GO:0009341">
    <property type="term" value="C:beta-galactosidase complex"/>
    <property type="evidence" value="ECO:0007669"/>
    <property type="project" value="InterPro"/>
</dbReference>
<keyword evidence="5 7" id="KW-0326">Glycosidase</keyword>
<dbReference type="EC" id="3.2.1.23" evidence="3 7"/>
<dbReference type="Gene3D" id="2.70.98.10">
    <property type="match status" value="1"/>
</dbReference>
<feature type="domain" description="Beta galactosidase small chain/" evidence="8">
    <location>
        <begin position="723"/>
        <end position="995"/>
    </location>
</feature>
<dbReference type="InterPro" id="IPR023230">
    <property type="entry name" value="Glyco_hydro_2_CS"/>
</dbReference>
<evidence type="ECO:0000256" key="1">
    <source>
        <dbReference type="ARBA" id="ARBA00001412"/>
    </source>
</evidence>
<dbReference type="Pfam" id="PF02837">
    <property type="entry name" value="Glyco_hydro_2_N"/>
    <property type="match status" value="1"/>
</dbReference>
<dbReference type="GO" id="GO:0004565">
    <property type="term" value="F:beta-galactosidase activity"/>
    <property type="evidence" value="ECO:0007669"/>
    <property type="project" value="UniProtKB-EC"/>
</dbReference>
<dbReference type="AlphaFoldDB" id="A0A1H6R0M8"/>
<dbReference type="RefSeq" id="WP_074731230.1">
    <property type="nucleotide sequence ID" value="NZ_FNYK01000004.1"/>
</dbReference>
<dbReference type="InterPro" id="IPR006101">
    <property type="entry name" value="Glyco_hydro_2"/>
</dbReference>
<dbReference type="InterPro" id="IPR050347">
    <property type="entry name" value="Bact_Beta-galactosidase"/>
</dbReference>
<dbReference type="Pfam" id="PF02929">
    <property type="entry name" value="Bgal_small_N"/>
    <property type="match status" value="1"/>
</dbReference>
<dbReference type="GO" id="GO:0030246">
    <property type="term" value="F:carbohydrate binding"/>
    <property type="evidence" value="ECO:0007669"/>
    <property type="project" value="InterPro"/>
</dbReference>
<dbReference type="InterPro" id="IPR032312">
    <property type="entry name" value="LacZ_4"/>
</dbReference>
<dbReference type="InterPro" id="IPR014718">
    <property type="entry name" value="GH-type_carb-bd"/>
</dbReference>
<evidence type="ECO:0000313" key="10">
    <source>
        <dbReference type="Proteomes" id="UP000183028"/>
    </source>
</evidence>
<dbReference type="InterPro" id="IPR036156">
    <property type="entry name" value="Beta-gal/glucu_dom_sf"/>
</dbReference>
<keyword evidence="10" id="KW-1185">Reference proteome</keyword>
<dbReference type="OrthoDB" id="9762066at2"/>
<evidence type="ECO:0000256" key="5">
    <source>
        <dbReference type="ARBA" id="ARBA00023295"/>
    </source>
</evidence>
<dbReference type="PANTHER" id="PTHR46323:SF2">
    <property type="entry name" value="BETA-GALACTOSIDASE"/>
    <property type="match status" value="1"/>
</dbReference>
<dbReference type="InterPro" id="IPR017853">
    <property type="entry name" value="GH"/>
</dbReference>
<dbReference type="Gene3D" id="3.20.20.80">
    <property type="entry name" value="Glycosidases"/>
    <property type="match status" value="1"/>
</dbReference>
<evidence type="ECO:0000256" key="4">
    <source>
        <dbReference type="ARBA" id="ARBA00022801"/>
    </source>
</evidence>
<dbReference type="InterPro" id="IPR011013">
    <property type="entry name" value="Gal_mutarotase_sf_dom"/>
</dbReference>
<dbReference type="Pfam" id="PF00703">
    <property type="entry name" value="Glyco_hydro_2"/>
    <property type="match status" value="1"/>
</dbReference>
<sequence>MSEVDLSYLENPEVFAINVLKPTSSHKHYRHYEDLKNHQESFKQSLNGEWLFSYAPNPDMRNKTFYKAENVDYHDFKTIKVPGHIEMQGYGQMQYINTLYPWDGHEYLRPPYVSKTDNPVGSYICNFSIKPSLANKHIILRFEGVESAMNVYLNGHFVGYSEDSFTPSSFDITPYILSGTNKLAVEVFKHCSGSWLEDQDMWRFFGIFREVALYGLPDCYIEDVHVTTPLSDMYQKAKVNVALRMVGKDFHFKAKLMEDEDVVASYEGCDTTFSFDLANPHLWSSEDPYLYQLVIEVYNQNECLEIVPVNVGIREFVMRDGIMQLNGKRIVFRGVNRHEFSCDNGRVISHEEMLYDIRFMKQHNINAVRTSHYPNVNEWYDLCDQYGIYLIDETNMESHGSWQKLGQLEPSWNIPGNLKEWQECVLARAKSMLERDKNHPSVLIYSCGNESYAGEDIVNMANYFRATDPTRLVHYEGCTWNRDYSEATDMESRMYAKAKDIEDYLQNAPKKPYISCEYMHAMGNSLGGMEKYIELEDQYEKYQGGFIWDYIDQAISHTNDFGEKVLGYGGDFDDRNTDYNFCGDGIVFANRMPSPKADEVKYQYQDIILKVDESGVSIRSKRLFKDTSDLIFKYQATQGKEVIREGAFEAIVKPQEEIHVPIDFGTFHPGEVILTVSAHLKEQCLWADQGFEVAFGQCVLGRYNDMPYVEEPLVVIPGDGDLGVKCQDFEVLFSQEGLSSLKYRNKEYMIRGPRPVFMRATTDNERGYAHHFTSNVWNGASNAQALTNMNYHIAEDLHEVSITYEYTVLLQPRVRVELTYYVRSPGIVRVKYHYYGQPHLPEVPLFGTLFTLSHKLDHFSYLGRGPHENYVDRKKGSRIGFFESTVKDNLTPYLKPQACGNRTDVREVTLLDHDEEGLRFTMVDAPFEFTALPFSWQMIDATLHQYELPERSYYTYLTIMNKQMGVGGDDSWGAPVLDEYCLKAEEDQEYVFDIMPIYQEKD</sequence>
<organism evidence="9 10">
    <name type="scientific">Sharpea azabuensis</name>
    <dbReference type="NCBI Taxonomy" id="322505"/>
    <lineage>
        <taxon>Bacteria</taxon>
        <taxon>Bacillati</taxon>
        <taxon>Bacillota</taxon>
        <taxon>Erysipelotrichia</taxon>
        <taxon>Erysipelotrichales</taxon>
        <taxon>Coprobacillaceae</taxon>
        <taxon>Sharpea</taxon>
    </lineage>
</organism>
<dbReference type="SUPFAM" id="SSF51445">
    <property type="entry name" value="(Trans)glycosidases"/>
    <property type="match status" value="1"/>
</dbReference>
<evidence type="ECO:0000256" key="2">
    <source>
        <dbReference type="ARBA" id="ARBA00007401"/>
    </source>
</evidence>
<comment type="catalytic activity">
    <reaction evidence="1 7">
        <text>Hydrolysis of terminal non-reducing beta-D-galactose residues in beta-D-galactosides.</text>
        <dbReference type="EC" id="3.2.1.23"/>
    </reaction>
</comment>
<keyword evidence="4 7" id="KW-0378">Hydrolase</keyword>
<dbReference type="InterPro" id="IPR013783">
    <property type="entry name" value="Ig-like_fold"/>
</dbReference>
<protein>
    <recommendedName>
        <fullName evidence="3 7">Beta-galactosidase</fullName>
        <ecNumber evidence="3 7">3.2.1.23</ecNumber>
    </recommendedName>
    <alternativeName>
        <fullName evidence="6 7">Lactase</fullName>
    </alternativeName>
</protein>
<dbReference type="GO" id="GO:0005990">
    <property type="term" value="P:lactose catabolic process"/>
    <property type="evidence" value="ECO:0007669"/>
    <property type="project" value="TreeGrafter"/>
</dbReference>
<gene>
    <name evidence="9" type="ORF">SAMN04487834_100451</name>
</gene>
<dbReference type="InterPro" id="IPR004199">
    <property type="entry name" value="B-gal_small/dom_5"/>
</dbReference>
<proteinExistence type="inferred from homology"/>
<dbReference type="Gene3D" id="2.60.40.10">
    <property type="entry name" value="Immunoglobulins"/>
    <property type="match status" value="2"/>
</dbReference>
<dbReference type="PANTHER" id="PTHR46323">
    <property type="entry name" value="BETA-GALACTOSIDASE"/>
    <property type="match status" value="1"/>
</dbReference>
<evidence type="ECO:0000256" key="6">
    <source>
        <dbReference type="ARBA" id="ARBA00032230"/>
    </source>
</evidence>
<dbReference type="PRINTS" id="PR00132">
    <property type="entry name" value="GLHYDRLASE2"/>
</dbReference>